<dbReference type="EMBL" id="CP054550">
    <property type="protein sequence ID" value="QKQ29022.1"/>
    <property type="molecule type" value="Genomic_DNA"/>
</dbReference>
<dbReference type="EMBL" id="CP014567">
    <property type="protein sequence ID" value="AVI05967.1"/>
    <property type="molecule type" value="Genomic_DNA"/>
</dbReference>
<dbReference type="InterPro" id="IPR052404">
    <property type="entry name" value="SPP1-like_terminase"/>
</dbReference>
<dbReference type="EMBL" id="JAGHKT020000010">
    <property type="protein sequence ID" value="MCM5672666.1"/>
    <property type="molecule type" value="Genomic_DNA"/>
</dbReference>
<dbReference type="AlphaFoldDB" id="A0A3S7GU59"/>
<keyword evidence="7" id="KW-1185">Reference proteome</keyword>
<reference evidence="4 7" key="3">
    <citation type="submission" date="2022-06" db="EMBL/GenBank/DDBJ databases">
        <title>Staphylococcus hominis ShoR14 genome sequence.</title>
        <authorList>
            <person name="Yeo C.C."/>
            <person name="Chew C.H."/>
            <person name="Che Hamzah A.M."/>
            <person name="Al-Trad E.I."/>
        </authorList>
    </citation>
    <scope>NUCLEOTIDE SEQUENCE [LARGE SCALE GENOMIC DNA]</scope>
    <source>
        <strain evidence="4 7">ShoR14</strain>
    </source>
</reference>
<evidence type="ECO:0000313" key="5">
    <source>
        <dbReference type="EMBL" id="QKQ29022.1"/>
    </source>
</evidence>
<gene>
    <name evidence="3" type="ORF">AZE34_04000</name>
    <name evidence="5" type="ORF">FOB69_06655</name>
    <name evidence="4" type="ORF">J7T32_007790</name>
</gene>
<evidence type="ECO:0000256" key="2">
    <source>
        <dbReference type="ARBA" id="ARBA00023219"/>
    </source>
</evidence>
<evidence type="ECO:0000313" key="4">
    <source>
        <dbReference type="EMBL" id="MCM5672666.1"/>
    </source>
</evidence>
<dbReference type="PANTHER" id="PTHR41328:SF2">
    <property type="entry name" value="TERMINASE SMALL SUBUNIT"/>
    <property type="match status" value="1"/>
</dbReference>
<dbReference type="Proteomes" id="UP000665944">
    <property type="component" value="Unassembled WGS sequence"/>
</dbReference>
<protein>
    <submittedName>
        <fullName evidence="3 4">Terminase</fullName>
    </submittedName>
</protein>
<dbReference type="GO" id="GO:0051276">
    <property type="term" value="P:chromosome organization"/>
    <property type="evidence" value="ECO:0007669"/>
    <property type="project" value="InterPro"/>
</dbReference>
<accession>A0A3S7GU59</accession>
<dbReference type="Pfam" id="PF03592">
    <property type="entry name" value="Terminase_2"/>
    <property type="match status" value="1"/>
</dbReference>
<proteinExistence type="predicted"/>
<dbReference type="PANTHER" id="PTHR41328">
    <property type="entry name" value="TERMINASE SMALL SUBUNIT-RELATED"/>
    <property type="match status" value="1"/>
</dbReference>
<dbReference type="RefSeq" id="WP_017175339.1">
    <property type="nucleotide sequence ID" value="NZ_CP014567.1"/>
</dbReference>
<reference evidence="3" key="1">
    <citation type="submission" date="2016-02" db="EMBL/GenBank/DDBJ databases">
        <title>Genomic sequence of a clinical Staphylococcus hominis isolate.</title>
        <authorList>
            <person name="McClure J.M."/>
            <person name="Zhang K."/>
        </authorList>
    </citation>
    <scope>NUCLEOTIDE SEQUENCE</scope>
    <source>
        <strain evidence="3">C34847</strain>
    </source>
</reference>
<evidence type="ECO:0000313" key="6">
    <source>
        <dbReference type="Proteomes" id="UP000509636"/>
    </source>
</evidence>
<keyword evidence="2" id="KW-0231">Viral genome packaging</keyword>
<evidence type="ECO:0000313" key="3">
    <source>
        <dbReference type="EMBL" id="AVI05967.1"/>
    </source>
</evidence>
<organism evidence="3">
    <name type="scientific">Staphylococcus hominis</name>
    <dbReference type="NCBI Taxonomy" id="1290"/>
    <lineage>
        <taxon>Bacteria</taxon>
        <taxon>Bacillati</taxon>
        <taxon>Bacillota</taxon>
        <taxon>Bacilli</taxon>
        <taxon>Bacillales</taxon>
        <taxon>Staphylococcaceae</taxon>
        <taxon>Staphylococcus</taxon>
    </lineage>
</organism>
<name>A0A3S7GU59_STAHO</name>
<reference evidence="5 6" key="2">
    <citation type="submission" date="2019-09" db="EMBL/GenBank/DDBJ databases">
        <title>FDA dAtabase for Regulatory Grade micrObial Sequences (FDA-ARGOS): Supporting development and validation of Infectious Disease Dx tests.</title>
        <authorList>
            <person name="Sciortino C."/>
            <person name="Tallon L."/>
            <person name="Sadzewicz L."/>
            <person name="Vavikolanu K."/>
            <person name="Mehta A."/>
            <person name="Aluvathingal J."/>
            <person name="Nadendla S."/>
            <person name="Nandy P."/>
            <person name="Geyer C."/>
            <person name="Yan Y."/>
            <person name="Sichtig H."/>
        </authorList>
    </citation>
    <scope>NUCLEOTIDE SEQUENCE [LARGE SCALE GENOMIC DNA]</scope>
    <source>
        <strain evidence="5 6">FDAARGOS_661</strain>
    </source>
</reference>
<sequence length="79" mass="9412">MKKLTTKQRRFADEYIETGNPYYSAVKVGYSKVYARDNALKLLENISVKSYIHERLEEIKNDNMVENYGVMRYLTRLIK</sequence>
<evidence type="ECO:0000256" key="1">
    <source>
        <dbReference type="ARBA" id="ARBA00022612"/>
    </source>
</evidence>
<dbReference type="Proteomes" id="UP000509636">
    <property type="component" value="Chromosome"/>
</dbReference>
<evidence type="ECO:0000313" key="7">
    <source>
        <dbReference type="Proteomes" id="UP000665944"/>
    </source>
</evidence>
<dbReference type="InterPro" id="IPR038713">
    <property type="entry name" value="Terminase_Gp1_N_sf"/>
</dbReference>
<dbReference type="InterPro" id="IPR005335">
    <property type="entry name" value="Terminase_ssu"/>
</dbReference>
<keyword evidence="1" id="KW-1188">Viral release from host cell</keyword>
<dbReference type="Gene3D" id="1.10.10.1400">
    <property type="entry name" value="Terminase, small subunit, N-terminal DNA-binding domain, HTH motif"/>
    <property type="match status" value="1"/>
</dbReference>